<proteinExistence type="predicted"/>
<organism evidence="1 2">
    <name type="scientific">Meloidogyne hapla</name>
    <name type="common">Root-knot nematode worm</name>
    <dbReference type="NCBI Taxonomy" id="6305"/>
    <lineage>
        <taxon>Eukaryota</taxon>
        <taxon>Metazoa</taxon>
        <taxon>Ecdysozoa</taxon>
        <taxon>Nematoda</taxon>
        <taxon>Chromadorea</taxon>
        <taxon>Rhabditida</taxon>
        <taxon>Tylenchina</taxon>
        <taxon>Tylenchomorpha</taxon>
        <taxon>Tylenchoidea</taxon>
        <taxon>Meloidogynidae</taxon>
        <taxon>Meloidogyninae</taxon>
        <taxon>Meloidogyne</taxon>
    </lineage>
</organism>
<accession>A0A1I8BU60</accession>
<dbReference type="Proteomes" id="UP000095281">
    <property type="component" value="Unplaced"/>
</dbReference>
<sequence>MSVKNLLLMNPKEVEIASVNSTVEEQFIKYSIVPDIIPKAPKNLLKLVFNNGSKDFEANLGKYIFNFN</sequence>
<evidence type="ECO:0000313" key="1">
    <source>
        <dbReference type="Proteomes" id="UP000095281"/>
    </source>
</evidence>
<evidence type="ECO:0000313" key="2">
    <source>
        <dbReference type="WBParaSite" id="MhA1_Contig599.frz3.gene34"/>
    </source>
</evidence>
<dbReference type="WBParaSite" id="MhA1_Contig599.frz3.gene34">
    <property type="protein sequence ID" value="MhA1_Contig599.frz3.gene34"/>
    <property type="gene ID" value="MhA1_Contig599.frz3.gene34"/>
</dbReference>
<name>A0A1I8BU60_MELHA</name>
<keyword evidence="1" id="KW-1185">Reference proteome</keyword>
<dbReference type="AlphaFoldDB" id="A0A1I8BU60"/>
<protein>
    <submittedName>
        <fullName evidence="2">MSP domain-containing protein</fullName>
    </submittedName>
</protein>
<reference evidence="2" key="1">
    <citation type="submission" date="2016-11" db="UniProtKB">
        <authorList>
            <consortium name="WormBaseParasite"/>
        </authorList>
    </citation>
    <scope>IDENTIFICATION</scope>
</reference>